<dbReference type="PROSITE" id="PS50914">
    <property type="entry name" value="BON"/>
    <property type="match status" value="3"/>
</dbReference>
<dbReference type="OrthoDB" id="680465at2"/>
<dbReference type="RefSeq" id="WP_093359214.1">
    <property type="nucleotide sequence ID" value="NZ_FOLG01000001.1"/>
</dbReference>
<protein>
    <submittedName>
        <fullName evidence="2">Osmotically-inducible protein OsmY, contains BON domain</fullName>
    </submittedName>
</protein>
<proteinExistence type="predicted"/>
<reference evidence="2 3" key="1">
    <citation type="submission" date="2016-10" db="EMBL/GenBank/DDBJ databases">
        <authorList>
            <person name="de Groot N.N."/>
        </authorList>
    </citation>
    <scope>NUCLEOTIDE SEQUENCE [LARGE SCALE GENOMIC DNA]</scope>
    <source>
        <strain evidence="2 3">DSM 19548</strain>
    </source>
</reference>
<dbReference type="InterPro" id="IPR014004">
    <property type="entry name" value="Transpt-assoc_nodulatn_dom_bac"/>
</dbReference>
<dbReference type="Proteomes" id="UP000198728">
    <property type="component" value="Unassembled WGS sequence"/>
</dbReference>
<evidence type="ECO:0000259" key="1">
    <source>
        <dbReference type="PROSITE" id="PS50914"/>
    </source>
</evidence>
<gene>
    <name evidence="2" type="ORF">SAMN04488094_101666</name>
</gene>
<dbReference type="AlphaFoldDB" id="A0A1I1E7Q6"/>
<dbReference type="EMBL" id="FOLG01000001">
    <property type="protein sequence ID" value="SFB82726.1"/>
    <property type="molecule type" value="Genomic_DNA"/>
</dbReference>
<dbReference type="PANTHER" id="PTHR34606">
    <property type="entry name" value="BON DOMAIN-CONTAINING PROTEIN"/>
    <property type="match status" value="1"/>
</dbReference>
<evidence type="ECO:0000313" key="3">
    <source>
        <dbReference type="Proteomes" id="UP000198728"/>
    </source>
</evidence>
<feature type="domain" description="BON" evidence="1">
    <location>
        <begin position="2"/>
        <end position="70"/>
    </location>
</feature>
<sequence>MTDKDLRLDIIDELDFEPSIDAAEIGVAVHDGVVTLSGHVATYGEKVTAIEIVESVKGVRAVADEIEVRPVGTHVTADDEIAVRAANSLTWNTSVPENAIRVTVANGRVTLEGEVEWRYQAAAAEQVVHRLAGVTGVDNRIRITPSVKAEDVSQRIRNALIRDADLDASGIRVKVQGGTVTLEGRVRYLGERRCAERAAWAAPGVAEVVDRLEVQ</sequence>
<evidence type="ECO:0000313" key="2">
    <source>
        <dbReference type="EMBL" id="SFB82726.1"/>
    </source>
</evidence>
<dbReference type="InterPro" id="IPR051686">
    <property type="entry name" value="Lipoprotein_DolP"/>
</dbReference>
<dbReference type="STRING" id="441112.SAMN04488094_101666"/>
<organism evidence="2 3">
    <name type="scientific">Tropicimonas isoalkanivorans</name>
    <dbReference type="NCBI Taxonomy" id="441112"/>
    <lineage>
        <taxon>Bacteria</taxon>
        <taxon>Pseudomonadati</taxon>
        <taxon>Pseudomonadota</taxon>
        <taxon>Alphaproteobacteria</taxon>
        <taxon>Rhodobacterales</taxon>
        <taxon>Roseobacteraceae</taxon>
        <taxon>Tropicimonas</taxon>
    </lineage>
</organism>
<feature type="domain" description="BON" evidence="1">
    <location>
        <begin position="148"/>
        <end position="215"/>
    </location>
</feature>
<dbReference type="Pfam" id="PF04972">
    <property type="entry name" value="BON"/>
    <property type="match status" value="3"/>
</dbReference>
<dbReference type="Gene3D" id="3.30.1340.30">
    <property type="match status" value="3"/>
</dbReference>
<keyword evidence="3" id="KW-1185">Reference proteome</keyword>
<accession>A0A1I1E7Q6</accession>
<name>A0A1I1E7Q6_9RHOB</name>
<dbReference type="InterPro" id="IPR007055">
    <property type="entry name" value="BON_dom"/>
</dbReference>
<feature type="domain" description="BON" evidence="1">
    <location>
        <begin position="77"/>
        <end position="145"/>
    </location>
</feature>
<dbReference type="SMART" id="SM00749">
    <property type="entry name" value="BON"/>
    <property type="match status" value="3"/>
</dbReference>
<dbReference type="PANTHER" id="PTHR34606:SF15">
    <property type="entry name" value="BON DOMAIN-CONTAINING PROTEIN"/>
    <property type="match status" value="1"/>
</dbReference>